<dbReference type="InterPro" id="IPR037066">
    <property type="entry name" value="Plug_dom_sf"/>
</dbReference>
<keyword evidence="6" id="KW-0472">Membrane</keyword>
<dbReference type="GO" id="GO:0015344">
    <property type="term" value="F:siderophore uptake transmembrane transporter activity"/>
    <property type="evidence" value="ECO:0007669"/>
    <property type="project" value="TreeGrafter"/>
</dbReference>
<evidence type="ECO:0000256" key="6">
    <source>
        <dbReference type="ARBA" id="ARBA00023136"/>
    </source>
</evidence>
<evidence type="ECO:0000256" key="8">
    <source>
        <dbReference type="SAM" id="SignalP"/>
    </source>
</evidence>
<comment type="caution">
    <text evidence="10">The sequence shown here is derived from an EMBL/GenBank/DDBJ whole genome shotgun (WGS) entry which is preliminary data.</text>
</comment>
<evidence type="ECO:0000256" key="4">
    <source>
        <dbReference type="ARBA" id="ARBA00022692"/>
    </source>
</evidence>
<dbReference type="Pfam" id="PF14905">
    <property type="entry name" value="OMP_b-brl_3"/>
    <property type="match status" value="1"/>
</dbReference>
<evidence type="ECO:0000256" key="5">
    <source>
        <dbReference type="ARBA" id="ARBA00022729"/>
    </source>
</evidence>
<dbReference type="PANTHER" id="PTHR30069">
    <property type="entry name" value="TONB-DEPENDENT OUTER MEMBRANE RECEPTOR"/>
    <property type="match status" value="1"/>
</dbReference>
<feature type="domain" description="Outer membrane protein beta-barrel" evidence="9">
    <location>
        <begin position="381"/>
        <end position="771"/>
    </location>
</feature>
<keyword evidence="4" id="KW-0812">Transmembrane</keyword>
<evidence type="ECO:0000256" key="2">
    <source>
        <dbReference type="ARBA" id="ARBA00022448"/>
    </source>
</evidence>
<accession>A0A2P8HLT6</accession>
<feature type="signal peptide" evidence="8">
    <location>
        <begin position="1"/>
        <end position="20"/>
    </location>
</feature>
<organism evidence="10 11">
    <name type="scientific">Chitinophaga niastensis</name>
    <dbReference type="NCBI Taxonomy" id="536980"/>
    <lineage>
        <taxon>Bacteria</taxon>
        <taxon>Pseudomonadati</taxon>
        <taxon>Bacteroidota</taxon>
        <taxon>Chitinophagia</taxon>
        <taxon>Chitinophagales</taxon>
        <taxon>Chitinophagaceae</taxon>
        <taxon>Chitinophaga</taxon>
    </lineage>
</organism>
<dbReference type="Pfam" id="PF13620">
    <property type="entry name" value="CarboxypepD_reg"/>
    <property type="match status" value="1"/>
</dbReference>
<proteinExistence type="predicted"/>
<evidence type="ECO:0000256" key="7">
    <source>
        <dbReference type="ARBA" id="ARBA00023237"/>
    </source>
</evidence>
<comment type="subcellular location">
    <subcellularLocation>
        <location evidence="1">Cell outer membrane</location>
        <topology evidence="1">Multi-pass membrane protein</topology>
    </subcellularLocation>
</comment>
<dbReference type="InterPro" id="IPR036942">
    <property type="entry name" value="Beta-barrel_TonB_sf"/>
</dbReference>
<evidence type="ECO:0000313" key="11">
    <source>
        <dbReference type="Proteomes" id="UP000240971"/>
    </source>
</evidence>
<evidence type="ECO:0000256" key="3">
    <source>
        <dbReference type="ARBA" id="ARBA00022452"/>
    </source>
</evidence>
<dbReference type="Gene3D" id="2.170.130.10">
    <property type="entry name" value="TonB-dependent receptor, plug domain"/>
    <property type="match status" value="1"/>
</dbReference>
<sequence>MLRSLFVLHCCILAMLSLQAQVTIKGKVIDSVSSTGIGYISISLLAVPDSVRVKTMLSDPDGLIELTAVQPGKYTLFFSSLGYTSRYKPVEVLPHHTMIDLGEIRMVSQSRALQSVTISGERSAVQYRADRVVLQVAGNSLYKTATNVFDIVRKAPGIAENPDGTLLMSGRNTPVIFINGKPVPMSVEEQQNYLNSLSPDLIESIDIISNPSSRYDAQYKGIIDIKLKRDQSLGWQGNISSNYRQNDYASSENNGQLTFKTKQWIYSLRMGYVNGTNPYQYKALQHQANTNYMATNTMNSTRLNNFNAQLGIEYAINKTQSIGISGKSYQSNRDLHSFNTLHFTDSTQKKTVGYTQSINQAAPSQQNNAININYDGRFGRHRLNVFGSFTKVENRQKEDIQNRDQLTSNLISYWKTSLQNYIDLRTIQADYSGQLSKGLLEAGAKFAFITTRNNLRYDTLNNEKSFVPDASRTNQFLYDEYISAAYVSYEHKGDNYAAKLSVRAEHTYTKANAITMDAIEKRNYLTWLPGASFSYNINANQQINLSFTRRITRPGFDQLNPFRFYLSPLNYWVGNPYLQPAVTNLLNLSYNNRNFSISLSLGREENPMSRYPEYNKITNELLYLGRNLPYRDFGSIESGYGFTITKWWKTNHTMGIYYNKEQTPYFGVTYAIGILDYTINGSQVFSLPKGFTADLSYYYKSKSGNGLYISAPITSINMGLQRNWLNGKLNTKLNFYDLFNTNLVRLTFREKTIIDNRFSHWNGNQRFVATVAYNFGKANYRAKQTRTTDEEKRVSN</sequence>
<protein>
    <submittedName>
        <fullName evidence="10">TonB-dependent receptor-like protein</fullName>
    </submittedName>
</protein>
<name>A0A2P8HLT6_CHINA</name>
<dbReference type="GO" id="GO:0030246">
    <property type="term" value="F:carbohydrate binding"/>
    <property type="evidence" value="ECO:0007669"/>
    <property type="project" value="InterPro"/>
</dbReference>
<dbReference type="GO" id="GO:0044718">
    <property type="term" value="P:siderophore transmembrane transport"/>
    <property type="evidence" value="ECO:0007669"/>
    <property type="project" value="TreeGrafter"/>
</dbReference>
<evidence type="ECO:0000313" key="10">
    <source>
        <dbReference type="EMBL" id="PSL47171.1"/>
    </source>
</evidence>
<dbReference type="RefSeq" id="WP_106527650.1">
    <property type="nucleotide sequence ID" value="NZ_PYAW01000002.1"/>
</dbReference>
<dbReference type="AlphaFoldDB" id="A0A2P8HLT6"/>
<keyword evidence="5 8" id="KW-0732">Signal</keyword>
<dbReference type="EMBL" id="PYAW01000002">
    <property type="protein sequence ID" value="PSL47171.1"/>
    <property type="molecule type" value="Genomic_DNA"/>
</dbReference>
<dbReference type="SUPFAM" id="SSF56935">
    <property type="entry name" value="Porins"/>
    <property type="match status" value="1"/>
</dbReference>
<feature type="chain" id="PRO_5015143866" evidence="8">
    <location>
        <begin position="21"/>
        <end position="796"/>
    </location>
</feature>
<dbReference type="GO" id="GO:0009279">
    <property type="term" value="C:cell outer membrane"/>
    <property type="evidence" value="ECO:0007669"/>
    <property type="project" value="UniProtKB-SubCell"/>
</dbReference>
<dbReference type="Gene3D" id="2.40.170.20">
    <property type="entry name" value="TonB-dependent receptor, beta-barrel domain"/>
    <property type="match status" value="1"/>
</dbReference>
<keyword evidence="7" id="KW-0998">Cell outer membrane</keyword>
<dbReference type="OrthoDB" id="905812at2"/>
<keyword evidence="11" id="KW-1185">Reference proteome</keyword>
<keyword evidence="3" id="KW-1134">Transmembrane beta strand</keyword>
<dbReference type="Gene3D" id="2.60.40.1120">
    <property type="entry name" value="Carboxypeptidase-like, regulatory domain"/>
    <property type="match status" value="1"/>
</dbReference>
<dbReference type="InterPro" id="IPR039426">
    <property type="entry name" value="TonB-dep_rcpt-like"/>
</dbReference>
<evidence type="ECO:0000256" key="1">
    <source>
        <dbReference type="ARBA" id="ARBA00004571"/>
    </source>
</evidence>
<evidence type="ECO:0000259" key="9">
    <source>
        <dbReference type="Pfam" id="PF14905"/>
    </source>
</evidence>
<dbReference type="InterPro" id="IPR013784">
    <property type="entry name" value="Carb-bd-like_fold"/>
</dbReference>
<reference evidence="10 11" key="1">
    <citation type="submission" date="2018-03" db="EMBL/GenBank/DDBJ databases">
        <title>Genomic Encyclopedia of Archaeal and Bacterial Type Strains, Phase II (KMG-II): from individual species to whole genera.</title>
        <authorList>
            <person name="Goeker M."/>
        </authorList>
    </citation>
    <scope>NUCLEOTIDE SEQUENCE [LARGE SCALE GENOMIC DNA]</scope>
    <source>
        <strain evidence="10 11">DSM 24859</strain>
    </source>
</reference>
<dbReference type="PANTHER" id="PTHR30069:SF29">
    <property type="entry name" value="HEMOGLOBIN AND HEMOGLOBIN-HAPTOGLOBIN-BINDING PROTEIN 1-RELATED"/>
    <property type="match status" value="1"/>
</dbReference>
<keyword evidence="10" id="KW-0675">Receptor</keyword>
<gene>
    <name evidence="10" type="ORF">CLV51_10216</name>
</gene>
<keyword evidence="2" id="KW-0813">Transport</keyword>
<dbReference type="InterPro" id="IPR041700">
    <property type="entry name" value="OMP_b-brl_3"/>
</dbReference>
<dbReference type="SUPFAM" id="SSF49452">
    <property type="entry name" value="Starch-binding domain-like"/>
    <property type="match status" value="1"/>
</dbReference>
<dbReference type="Proteomes" id="UP000240971">
    <property type="component" value="Unassembled WGS sequence"/>
</dbReference>